<gene>
    <name evidence="1" type="ORF">CSSPJE1EN2_LOCUS9587</name>
</gene>
<evidence type="ECO:0000313" key="1">
    <source>
        <dbReference type="EMBL" id="CAK9866592.1"/>
    </source>
</evidence>
<dbReference type="EMBL" id="OZ023717">
    <property type="protein sequence ID" value="CAK9866592.1"/>
    <property type="molecule type" value="Genomic_DNA"/>
</dbReference>
<keyword evidence="2" id="KW-1185">Reference proteome</keyword>
<reference evidence="1" key="1">
    <citation type="submission" date="2024-03" db="EMBL/GenBank/DDBJ databases">
        <authorList>
            <consortium name="ELIXIR-Norway"/>
            <consortium name="Elixir Norway"/>
        </authorList>
    </citation>
    <scope>NUCLEOTIDE SEQUENCE</scope>
</reference>
<name>A0ABP1AVS9_9BRYO</name>
<protein>
    <submittedName>
        <fullName evidence="1">Uncharacterized protein</fullName>
    </submittedName>
</protein>
<organism evidence="1 2">
    <name type="scientific">Sphagnum jensenii</name>
    <dbReference type="NCBI Taxonomy" id="128206"/>
    <lineage>
        <taxon>Eukaryota</taxon>
        <taxon>Viridiplantae</taxon>
        <taxon>Streptophyta</taxon>
        <taxon>Embryophyta</taxon>
        <taxon>Bryophyta</taxon>
        <taxon>Sphagnophytina</taxon>
        <taxon>Sphagnopsida</taxon>
        <taxon>Sphagnales</taxon>
        <taxon>Sphagnaceae</taxon>
        <taxon>Sphagnum</taxon>
    </lineage>
</organism>
<dbReference type="Proteomes" id="UP001497522">
    <property type="component" value="Chromosome 16"/>
</dbReference>
<proteinExistence type="predicted"/>
<accession>A0ABP1AVS9</accession>
<evidence type="ECO:0000313" key="2">
    <source>
        <dbReference type="Proteomes" id="UP001497522"/>
    </source>
</evidence>
<sequence length="111" mass="12807">MPLGRKKNWFAKFGRRNHKQAAMKKNAEIPCLLLLRLQFQYGCKDSGKQCWNSSCFCITAIILMFMYHSRTHCPSSWNLGLVSKSWGGDKCILPFGCSNQNIFISKQEDHM</sequence>